<dbReference type="EMBL" id="QQBG01000026">
    <property type="protein sequence ID" value="RDB31202.1"/>
    <property type="molecule type" value="Genomic_DNA"/>
</dbReference>
<gene>
    <name evidence="1" type="ORF">HAT2_00682</name>
</gene>
<evidence type="ECO:0000313" key="1">
    <source>
        <dbReference type="EMBL" id="RDB31202.1"/>
    </source>
</evidence>
<sequence length="46" mass="5272">MHIFILSSEVQIPFESSAFESHFEDSLCLLSRQERAVFLASQWALA</sequence>
<name>A0A369KC77_9BACT</name>
<protein>
    <submittedName>
        <fullName evidence="1">Uncharacterized protein</fullName>
    </submittedName>
</protein>
<proteinExistence type="predicted"/>
<reference evidence="1 2" key="1">
    <citation type="submission" date="2018-07" db="EMBL/GenBank/DDBJ databases">
        <title>Comparative genomics of the Candidatus Parilichlamydiaceae reveals evidence of convergent evolution and genome reduction in the phylum Chlamydiae.</title>
        <authorList>
            <person name="Taylor-Brown A."/>
            <person name="Polkinghorne A."/>
        </authorList>
    </citation>
    <scope>NUCLEOTIDE SEQUENCE [LARGE SCALE GENOMIC DNA]</scope>
    <source>
        <strain evidence="1 2">Hat2</strain>
    </source>
</reference>
<accession>A0A369KC77</accession>
<organism evidence="1 2">
    <name type="scientific">Candidatus Similichlamydia laticola</name>
    <dbReference type="NCBI Taxonomy" id="2170265"/>
    <lineage>
        <taxon>Bacteria</taxon>
        <taxon>Pseudomonadati</taxon>
        <taxon>Chlamydiota</taxon>
        <taxon>Chlamydiia</taxon>
        <taxon>Parachlamydiales</taxon>
        <taxon>Candidatus Parilichlamydiaceae</taxon>
        <taxon>Candidatus Similichlamydia</taxon>
    </lineage>
</organism>
<dbReference type="AlphaFoldDB" id="A0A369KC77"/>
<comment type="caution">
    <text evidence="1">The sequence shown here is derived from an EMBL/GenBank/DDBJ whole genome shotgun (WGS) entry which is preliminary data.</text>
</comment>
<keyword evidence="2" id="KW-1185">Reference proteome</keyword>
<evidence type="ECO:0000313" key="2">
    <source>
        <dbReference type="Proteomes" id="UP000253816"/>
    </source>
</evidence>
<dbReference type="Proteomes" id="UP000253816">
    <property type="component" value="Unassembled WGS sequence"/>
</dbReference>